<proteinExistence type="predicted"/>
<keyword evidence="1" id="KW-0812">Transmembrane</keyword>
<organism evidence="2 3">
    <name type="scientific">Candidatus Gallacutalibacter pullicola</name>
    <dbReference type="NCBI Taxonomy" id="2840830"/>
    <lineage>
        <taxon>Bacteria</taxon>
        <taxon>Bacillati</taxon>
        <taxon>Bacillota</taxon>
        <taxon>Clostridia</taxon>
        <taxon>Eubacteriales</taxon>
        <taxon>Candidatus Gallacutalibacter</taxon>
    </lineage>
</organism>
<feature type="transmembrane region" description="Helical" evidence="1">
    <location>
        <begin position="250"/>
        <end position="270"/>
    </location>
</feature>
<evidence type="ECO:0000256" key="1">
    <source>
        <dbReference type="SAM" id="Phobius"/>
    </source>
</evidence>
<sequence length="279" mass="30429">MKRKYAWLVSLIALVIALPVRIYQQLMLVDETTGFFTDHNVTAVVISVLLAIGAVYPAIACRLDREAAVDTGFYRDIPTGILTLITAVMLVVDSLRKLMEVTSGEEEALAAGMAAVAPHPLLYSLLAILGFAAAVILFIAGISWIWGVQLLRSAPVATLLPPLWCCMGLIVLFVKFTEVINTTENVYQMFSVIFLLLFLSAQSKLLVGIDGERNTRLVFAWGLPAVLVGLVTSVPNLVVPMLGLERYSDLWSDSLVLLGFSLSVLSYLACLRKRLADAL</sequence>
<keyword evidence="1" id="KW-1133">Transmembrane helix</keyword>
<feature type="transmembrane region" description="Helical" evidence="1">
    <location>
        <begin position="186"/>
        <end position="206"/>
    </location>
</feature>
<feature type="transmembrane region" description="Helical" evidence="1">
    <location>
        <begin position="121"/>
        <end position="147"/>
    </location>
</feature>
<name>A0A9D1DPE0_9FIRM</name>
<accession>A0A9D1DPE0</accession>
<evidence type="ECO:0000313" key="2">
    <source>
        <dbReference type="EMBL" id="HIR56536.1"/>
    </source>
</evidence>
<reference evidence="2" key="2">
    <citation type="journal article" date="2021" name="PeerJ">
        <title>Extensive microbial diversity within the chicken gut microbiome revealed by metagenomics and culture.</title>
        <authorList>
            <person name="Gilroy R."/>
            <person name="Ravi A."/>
            <person name="Getino M."/>
            <person name="Pursley I."/>
            <person name="Horton D.L."/>
            <person name="Alikhan N.F."/>
            <person name="Baker D."/>
            <person name="Gharbi K."/>
            <person name="Hall N."/>
            <person name="Watson M."/>
            <person name="Adriaenssens E.M."/>
            <person name="Foster-Nyarko E."/>
            <person name="Jarju S."/>
            <person name="Secka A."/>
            <person name="Antonio M."/>
            <person name="Oren A."/>
            <person name="Chaudhuri R.R."/>
            <person name="La Ragione R."/>
            <person name="Hildebrand F."/>
            <person name="Pallen M.J."/>
        </authorList>
    </citation>
    <scope>NUCLEOTIDE SEQUENCE</scope>
    <source>
        <strain evidence="2">ChiSjej1B19-7085</strain>
    </source>
</reference>
<feature type="transmembrane region" description="Helical" evidence="1">
    <location>
        <begin position="73"/>
        <end position="92"/>
    </location>
</feature>
<feature type="transmembrane region" description="Helical" evidence="1">
    <location>
        <begin position="41"/>
        <end position="61"/>
    </location>
</feature>
<reference evidence="2" key="1">
    <citation type="submission" date="2020-10" db="EMBL/GenBank/DDBJ databases">
        <authorList>
            <person name="Gilroy R."/>
        </authorList>
    </citation>
    <scope>NUCLEOTIDE SEQUENCE</scope>
    <source>
        <strain evidence="2">ChiSjej1B19-7085</strain>
    </source>
</reference>
<dbReference type="EMBL" id="DVHF01000033">
    <property type="protein sequence ID" value="HIR56536.1"/>
    <property type="molecule type" value="Genomic_DNA"/>
</dbReference>
<evidence type="ECO:0000313" key="3">
    <source>
        <dbReference type="Proteomes" id="UP000886785"/>
    </source>
</evidence>
<gene>
    <name evidence="2" type="ORF">IAA54_02625</name>
</gene>
<comment type="caution">
    <text evidence="2">The sequence shown here is derived from an EMBL/GenBank/DDBJ whole genome shotgun (WGS) entry which is preliminary data.</text>
</comment>
<protein>
    <submittedName>
        <fullName evidence="2">Uncharacterized protein</fullName>
    </submittedName>
</protein>
<keyword evidence="1" id="KW-0472">Membrane</keyword>
<dbReference type="Proteomes" id="UP000886785">
    <property type="component" value="Unassembled WGS sequence"/>
</dbReference>
<feature type="transmembrane region" description="Helical" evidence="1">
    <location>
        <begin position="154"/>
        <end position="174"/>
    </location>
</feature>
<feature type="transmembrane region" description="Helical" evidence="1">
    <location>
        <begin position="218"/>
        <end position="238"/>
    </location>
</feature>
<dbReference type="AlphaFoldDB" id="A0A9D1DPE0"/>